<dbReference type="EMBL" id="BMZS01000001">
    <property type="protein sequence ID" value="GHD41247.1"/>
    <property type="molecule type" value="Genomic_DNA"/>
</dbReference>
<feature type="compositionally biased region" description="Basic and acidic residues" evidence="1">
    <location>
        <begin position="40"/>
        <end position="52"/>
    </location>
</feature>
<sequence length="168" mass="17397">MITPLQSQAPATGLLALDPAAARQAGGEARAPIVEPGQSPRDRADPAGDPRRVPPPPRVDADNRPQPPRPGSPAAPETADFGSTGYRRRDGTAGYEDLRDDRPRPRPSSTFLAQAIGQELAADDGIGTGAPSAGTRSIAAAAALYRQTQDTVDRARFAGLVTPPSDSA</sequence>
<evidence type="ECO:0000256" key="1">
    <source>
        <dbReference type="SAM" id="MobiDB-lite"/>
    </source>
</evidence>
<feature type="compositionally biased region" description="Basic and acidic residues" evidence="1">
    <location>
        <begin position="87"/>
        <end position="104"/>
    </location>
</feature>
<keyword evidence="3" id="KW-1185">Reference proteome</keyword>
<feature type="compositionally biased region" description="Polar residues" evidence="1">
    <location>
        <begin position="1"/>
        <end position="10"/>
    </location>
</feature>
<proteinExistence type="predicted"/>
<organism evidence="2 3">
    <name type="scientific">Thalassobaculum fulvum</name>
    <dbReference type="NCBI Taxonomy" id="1633335"/>
    <lineage>
        <taxon>Bacteria</taxon>
        <taxon>Pseudomonadati</taxon>
        <taxon>Pseudomonadota</taxon>
        <taxon>Alphaproteobacteria</taxon>
        <taxon>Rhodospirillales</taxon>
        <taxon>Thalassobaculaceae</taxon>
        <taxon>Thalassobaculum</taxon>
    </lineage>
</organism>
<evidence type="ECO:0000313" key="3">
    <source>
        <dbReference type="Proteomes" id="UP000630353"/>
    </source>
</evidence>
<accession>A0A919CN12</accession>
<feature type="region of interest" description="Disordered" evidence="1">
    <location>
        <begin position="1"/>
        <end position="110"/>
    </location>
</feature>
<gene>
    <name evidence="2" type="ORF">GCM10017083_05440</name>
</gene>
<reference evidence="2" key="1">
    <citation type="journal article" date="2014" name="Int. J. Syst. Evol. Microbiol.">
        <title>Complete genome sequence of Corynebacterium casei LMG S-19264T (=DSM 44701T), isolated from a smear-ripened cheese.</title>
        <authorList>
            <consortium name="US DOE Joint Genome Institute (JGI-PGF)"/>
            <person name="Walter F."/>
            <person name="Albersmeier A."/>
            <person name="Kalinowski J."/>
            <person name="Ruckert C."/>
        </authorList>
    </citation>
    <scope>NUCLEOTIDE SEQUENCE</scope>
    <source>
        <strain evidence="2">KCTC 42651</strain>
    </source>
</reference>
<reference evidence="2" key="2">
    <citation type="submission" date="2020-09" db="EMBL/GenBank/DDBJ databases">
        <authorList>
            <person name="Sun Q."/>
            <person name="Kim S."/>
        </authorList>
    </citation>
    <scope>NUCLEOTIDE SEQUENCE</scope>
    <source>
        <strain evidence="2">KCTC 42651</strain>
    </source>
</reference>
<feature type="compositionally biased region" description="Low complexity" evidence="1">
    <location>
        <begin position="20"/>
        <end position="31"/>
    </location>
</feature>
<name>A0A919CN12_9PROT</name>
<protein>
    <submittedName>
        <fullName evidence="2">Uncharacterized protein</fullName>
    </submittedName>
</protein>
<dbReference type="AlphaFoldDB" id="A0A919CN12"/>
<evidence type="ECO:0000313" key="2">
    <source>
        <dbReference type="EMBL" id="GHD41247.1"/>
    </source>
</evidence>
<comment type="caution">
    <text evidence="2">The sequence shown here is derived from an EMBL/GenBank/DDBJ whole genome shotgun (WGS) entry which is preliminary data.</text>
</comment>
<dbReference type="RefSeq" id="WP_189987359.1">
    <property type="nucleotide sequence ID" value="NZ_BMZS01000001.1"/>
</dbReference>
<dbReference type="Proteomes" id="UP000630353">
    <property type="component" value="Unassembled WGS sequence"/>
</dbReference>